<evidence type="ECO:0000256" key="2">
    <source>
        <dbReference type="SAM" id="MobiDB-lite"/>
    </source>
</evidence>
<dbReference type="AlphaFoldDB" id="A0AAW5LIG0"/>
<feature type="compositionally biased region" description="Polar residues" evidence="2">
    <location>
        <begin position="399"/>
        <end position="413"/>
    </location>
</feature>
<dbReference type="Pfam" id="PF05257">
    <property type="entry name" value="CHAP"/>
    <property type="match status" value="1"/>
</dbReference>
<sequence>MALPSSGKPTANDVKEWAISRIGKRLDVDGYYGSQCWDLPNYLLRRYWGFTTSGNAKDMAWYKYPSGFQVLKNTPSFVPKPGDFAVWQPGYGIGYAGHTAIVIGPSTTNYFYSVDQNWRNANVYNGSPGSKEKHSYNAVSHFIRPPYKEEPKPAPDPEKPKPVEPDPTPNKPIEDNKPSYTIKERTEIEYTTKYEDDSFIERIFHNIVKDGIPKKGKYKGILIKNGNTMRSVRNIYNDRDKYNDKLEYPHFYVDTNHMWSPRNEIFIVPSHPDYLVIEIVEDLYKNNDSFLRNQAIGLIVAYERAKILGIPFDAKHIKADKRVWRSMKQLVEWDMNMKGFPSSDKYDELVKKFVDMYGEVDKILDEVPKDKVERTKVKIINTNKNKDNQPINDDEDNTSNKPSTSKPSNATKVTTERSKYTKAQALNKQMSVRPQVSNGVAWYNASETQTRNAMNVNTIWNSKTQVYQMLDLGKYQGIPVSKLNTLLSGKGTLSGQGKAFAEAGKRYRVNEIYLIAHAILETGNGRSYFASGNSGYYNMYGIGAYDSNPNYAITFAKNQGWNTASKAIIGGARFIRQDYIDVGQNTLYRMRWNPKKPATHQYATDIKWCQHQATTIKQYYTKIGLKGQYFIRDKYKDS</sequence>
<evidence type="ECO:0000313" key="4">
    <source>
        <dbReference type="EMBL" id="MCQ9305020.1"/>
    </source>
</evidence>
<dbReference type="Pfam" id="PF01832">
    <property type="entry name" value="Glucosaminidase"/>
    <property type="match status" value="1"/>
</dbReference>
<organism evidence="4 5">
    <name type="scientific">Mammaliicoccus sciuri</name>
    <name type="common">Staphylococcus sciuri</name>
    <dbReference type="NCBI Taxonomy" id="1296"/>
    <lineage>
        <taxon>Bacteria</taxon>
        <taxon>Bacillati</taxon>
        <taxon>Bacillota</taxon>
        <taxon>Bacilli</taxon>
        <taxon>Bacillales</taxon>
        <taxon>Staphylococcaceae</taxon>
        <taxon>Mammaliicoccus</taxon>
    </lineage>
</organism>
<reference evidence="4" key="1">
    <citation type="submission" date="2022-07" db="EMBL/GenBank/DDBJ databases">
        <title>Bacterial species isolated from the porcine tonsil microbiota.</title>
        <authorList>
            <person name="Oliveira I.M.F."/>
        </authorList>
    </citation>
    <scope>NUCLEOTIDE SEQUENCE</scope>
    <source>
        <strain evidence="4">8QC2O2</strain>
    </source>
</reference>
<dbReference type="RefSeq" id="WP_257099639.1">
    <property type="nucleotide sequence ID" value="NZ_JANILD010000010.1"/>
</dbReference>
<dbReference type="EMBL" id="JANILD010000010">
    <property type="protein sequence ID" value="MCQ9305020.1"/>
    <property type="molecule type" value="Genomic_DNA"/>
</dbReference>
<proteinExistence type="inferred from homology"/>
<dbReference type="SUPFAM" id="SSF54001">
    <property type="entry name" value="Cysteine proteinases"/>
    <property type="match status" value="1"/>
</dbReference>
<evidence type="ECO:0000256" key="1">
    <source>
        <dbReference type="ARBA" id="ARBA00006088"/>
    </source>
</evidence>
<dbReference type="GO" id="GO:0004040">
    <property type="term" value="F:amidase activity"/>
    <property type="evidence" value="ECO:0007669"/>
    <property type="project" value="InterPro"/>
</dbReference>
<dbReference type="InterPro" id="IPR007921">
    <property type="entry name" value="CHAP_dom"/>
</dbReference>
<dbReference type="Proteomes" id="UP001204068">
    <property type="component" value="Unassembled WGS sequence"/>
</dbReference>
<accession>A0AAW5LIG0</accession>
<protein>
    <submittedName>
        <fullName evidence="4">Glucosaminidase domain-containing protein</fullName>
    </submittedName>
</protein>
<dbReference type="Gene3D" id="3.90.1720.10">
    <property type="entry name" value="endopeptidase domain like (from Nostoc punctiforme)"/>
    <property type="match status" value="1"/>
</dbReference>
<dbReference type="Gene3D" id="1.10.530.10">
    <property type="match status" value="1"/>
</dbReference>
<evidence type="ECO:0000259" key="3">
    <source>
        <dbReference type="PROSITE" id="PS50911"/>
    </source>
</evidence>
<feature type="compositionally biased region" description="Basic and acidic residues" evidence="2">
    <location>
        <begin position="146"/>
        <end position="164"/>
    </location>
</feature>
<feature type="region of interest" description="Disordered" evidence="2">
    <location>
        <begin position="378"/>
        <end position="418"/>
    </location>
</feature>
<name>A0AAW5LIG0_MAMSC</name>
<feature type="domain" description="Peptidase C51" evidence="3">
    <location>
        <begin position="11"/>
        <end position="144"/>
    </location>
</feature>
<feature type="region of interest" description="Disordered" evidence="2">
    <location>
        <begin position="145"/>
        <end position="179"/>
    </location>
</feature>
<gene>
    <name evidence="4" type="ORF">NQ032_15525</name>
</gene>
<comment type="similarity">
    <text evidence="1">In the N-terminal section; belongs to the N-acetylmuramoyl-L-alanine amidase 2 family.</text>
</comment>
<dbReference type="InterPro" id="IPR038765">
    <property type="entry name" value="Papain-like_cys_pep_sf"/>
</dbReference>
<dbReference type="InterPro" id="IPR002901">
    <property type="entry name" value="MGlyc_endo_b_GlcNAc-like_dom"/>
</dbReference>
<comment type="caution">
    <text evidence="4">The sequence shown here is derived from an EMBL/GenBank/DDBJ whole genome shotgun (WGS) entry which is preliminary data.</text>
</comment>
<evidence type="ECO:0000313" key="5">
    <source>
        <dbReference type="Proteomes" id="UP001204068"/>
    </source>
</evidence>
<dbReference type="PROSITE" id="PS50911">
    <property type="entry name" value="CHAP"/>
    <property type="match status" value="1"/>
</dbReference>
<dbReference type="SMART" id="SM00047">
    <property type="entry name" value="LYZ2"/>
    <property type="match status" value="1"/>
</dbReference>